<dbReference type="InterPro" id="IPR050545">
    <property type="entry name" value="Mycobact_MmpL"/>
</dbReference>
<feature type="transmembrane region" description="Helical" evidence="6">
    <location>
        <begin position="361"/>
        <end position="380"/>
    </location>
</feature>
<evidence type="ECO:0000256" key="5">
    <source>
        <dbReference type="ARBA" id="ARBA00023136"/>
    </source>
</evidence>
<feature type="domain" description="Membrane transport protein MMPL" evidence="7">
    <location>
        <begin position="47"/>
        <end position="336"/>
    </location>
</feature>
<gene>
    <name evidence="8" type="ORF">COV72_01865</name>
</gene>
<dbReference type="Pfam" id="PF03176">
    <property type="entry name" value="MMPL"/>
    <property type="match status" value="2"/>
</dbReference>
<keyword evidence="2" id="KW-1003">Cell membrane</keyword>
<name>A0A2H0M1T1_9BACT</name>
<accession>A0A2H0M1T1</accession>
<evidence type="ECO:0000313" key="8">
    <source>
        <dbReference type="EMBL" id="PIQ89685.1"/>
    </source>
</evidence>
<dbReference type="Proteomes" id="UP000229641">
    <property type="component" value="Unassembled WGS sequence"/>
</dbReference>
<keyword evidence="4 6" id="KW-1133">Transmembrane helix</keyword>
<evidence type="ECO:0000256" key="1">
    <source>
        <dbReference type="ARBA" id="ARBA00004651"/>
    </source>
</evidence>
<reference evidence="8 9" key="1">
    <citation type="submission" date="2017-09" db="EMBL/GenBank/DDBJ databases">
        <title>Depth-based differentiation of microbial function through sediment-hosted aquifers and enrichment of novel symbionts in the deep terrestrial subsurface.</title>
        <authorList>
            <person name="Probst A.J."/>
            <person name="Ladd B."/>
            <person name="Jarett J.K."/>
            <person name="Geller-Mcgrath D.E."/>
            <person name="Sieber C.M."/>
            <person name="Emerson J.B."/>
            <person name="Anantharaman K."/>
            <person name="Thomas B.C."/>
            <person name="Malmstrom R."/>
            <person name="Stieglmeier M."/>
            <person name="Klingl A."/>
            <person name="Woyke T."/>
            <person name="Ryan C.M."/>
            <person name="Banfield J.F."/>
        </authorList>
    </citation>
    <scope>NUCLEOTIDE SEQUENCE [LARGE SCALE GENOMIC DNA]</scope>
    <source>
        <strain evidence="8">CG11_big_fil_rev_8_21_14_0_20_42_13</strain>
    </source>
</reference>
<feature type="transmembrane region" description="Helical" evidence="6">
    <location>
        <begin position="12"/>
        <end position="31"/>
    </location>
</feature>
<feature type="transmembrane region" description="Helical" evidence="6">
    <location>
        <begin position="308"/>
        <end position="330"/>
    </location>
</feature>
<evidence type="ECO:0000259" key="7">
    <source>
        <dbReference type="Pfam" id="PF03176"/>
    </source>
</evidence>
<feature type="transmembrane region" description="Helical" evidence="6">
    <location>
        <begin position="546"/>
        <end position="569"/>
    </location>
</feature>
<proteinExistence type="predicted"/>
<feature type="domain" description="Membrane transport protein MMPL" evidence="7">
    <location>
        <begin position="407"/>
        <end position="699"/>
    </location>
</feature>
<feature type="transmembrane region" description="Helical" evidence="6">
    <location>
        <begin position="648"/>
        <end position="671"/>
    </location>
</feature>
<evidence type="ECO:0000256" key="4">
    <source>
        <dbReference type="ARBA" id="ARBA00022989"/>
    </source>
</evidence>
<feature type="transmembrane region" description="Helical" evidence="6">
    <location>
        <begin position="576"/>
        <end position="597"/>
    </location>
</feature>
<feature type="transmembrane region" description="Helical" evidence="6">
    <location>
        <begin position="278"/>
        <end position="302"/>
    </location>
</feature>
<dbReference type="InterPro" id="IPR004869">
    <property type="entry name" value="MMPL_dom"/>
</dbReference>
<dbReference type="EMBL" id="PCWA01000026">
    <property type="protein sequence ID" value="PIQ89685.1"/>
    <property type="molecule type" value="Genomic_DNA"/>
</dbReference>
<dbReference type="AlphaFoldDB" id="A0A2H0M1T1"/>
<evidence type="ECO:0000256" key="3">
    <source>
        <dbReference type="ARBA" id="ARBA00022692"/>
    </source>
</evidence>
<dbReference type="Gene3D" id="1.20.1640.10">
    <property type="entry name" value="Multidrug efflux transporter AcrB transmembrane domain"/>
    <property type="match status" value="2"/>
</dbReference>
<comment type="caution">
    <text evidence="8">The sequence shown here is derived from an EMBL/GenBank/DDBJ whole genome shotgun (WGS) entry which is preliminary data.</text>
</comment>
<feature type="transmembrane region" description="Helical" evidence="6">
    <location>
        <begin position="677"/>
        <end position="700"/>
    </location>
</feature>
<organism evidence="8 9">
    <name type="scientific">Candidatus Ghiorseimicrobium undicola</name>
    <dbReference type="NCBI Taxonomy" id="1974746"/>
    <lineage>
        <taxon>Bacteria</taxon>
        <taxon>Pseudomonadati</taxon>
        <taxon>Candidatus Omnitrophota</taxon>
        <taxon>Candidatus Ghiorseimicrobium</taxon>
    </lineage>
</organism>
<comment type="subcellular location">
    <subcellularLocation>
        <location evidence="1">Cell membrane</location>
        <topology evidence="1">Multi-pass membrane protein</topology>
    </subcellularLocation>
</comment>
<dbReference type="GO" id="GO:0005886">
    <property type="term" value="C:plasma membrane"/>
    <property type="evidence" value="ECO:0007669"/>
    <property type="project" value="UniProtKB-SubCell"/>
</dbReference>
<dbReference type="SUPFAM" id="SSF82866">
    <property type="entry name" value="Multidrug efflux transporter AcrB transmembrane domain"/>
    <property type="match status" value="2"/>
</dbReference>
<feature type="transmembrane region" description="Helical" evidence="6">
    <location>
        <begin position="235"/>
        <end position="257"/>
    </location>
</feature>
<feature type="transmembrane region" description="Helical" evidence="6">
    <location>
        <begin position="207"/>
        <end position="229"/>
    </location>
</feature>
<feature type="transmembrane region" description="Helical" evidence="6">
    <location>
        <begin position="183"/>
        <end position="202"/>
    </location>
</feature>
<keyword evidence="3 6" id="KW-0812">Transmembrane</keyword>
<evidence type="ECO:0000313" key="9">
    <source>
        <dbReference type="Proteomes" id="UP000229641"/>
    </source>
</evidence>
<keyword evidence="5 6" id="KW-0472">Membrane</keyword>
<sequence>MLKKITRAISFEIVFFVLLSAITCFVLINYVDLTPQVDENFFFSTDDPQFRAEKRISELFQRRDTQLIINAEGDIESSKYLEKIEYLSQKIGSLPGVISVLSISTGPKTIENAFRSPLWRRLLVADNKKATNIIAVLEKNQDERTLPEIEKFARQAQADDFIIRISGAPYIAKLIQRNLLSDLKTFSVLSFIIFTLMILFIFRSFIILCATLLACLNTSMLTLITAHLLHIQIGILTVNLATIVFVLTLSHIVFLTHNWKHLIISLPPKKALIDSIKYTFPPSFWSMFTTLLGFLSLMIVPAKPLRELGISGAIGTIIAIAAAYGIYPAFLRKASAPKFKNEYFEKAEHLIYRKTKRKNKYFIFTLITLGILMLPGLTMIKHDPSIFSYFKKSGEISRGLRYIDRNGGSNPLIIVVKIKSGAKLNTTESYNQLWQLETSLENHEAVGSVISLPVLMAQAKQNPLSFFLSWEWLLEIMEKPAHNEIAKSFVTENRENGLFLLRMKEDKRAKARLEIIEELKKIVHDNGFDSEITGGIYALQGHLSKLVMSSLVFGLFRLLLLFFIISWIVSRSLPVSLAMTASISIIPLIVLGCVGIIQMPLDIIAAPSINIAIAIGIDSMIHMVKYWRNIKQEGKITKQKWEKVRKRLWDPVLNTMSVITLGFGVFLFSQFPPTQRFGGIIVFGSLLAGLTALYLMPWFVCNVFSRKKCEP</sequence>
<dbReference type="PANTHER" id="PTHR33406">
    <property type="entry name" value="MEMBRANE PROTEIN MJ1562-RELATED"/>
    <property type="match status" value="1"/>
</dbReference>
<feature type="transmembrane region" description="Helical" evidence="6">
    <location>
        <begin position="603"/>
        <end position="627"/>
    </location>
</feature>
<evidence type="ECO:0000256" key="6">
    <source>
        <dbReference type="SAM" id="Phobius"/>
    </source>
</evidence>
<evidence type="ECO:0000256" key="2">
    <source>
        <dbReference type="ARBA" id="ARBA00022475"/>
    </source>
</evidence>
<dbReference type="PANTHER" id="PTHR33406:SF12">
    <property type="entry name" value="BLR2997 PROTEIN"/>
    <property type="match status" value="1"/>
</dbReference>
<protein>
    <recommendedName>
        <fullName evidence="7">Membrane transport protein MMPL domain-containing protein</fullName>
    </recommendedName>
</protein>